<dbReference type="AlphaFoldDB" id="A0A3B0ZE56"/>
<dbReference type="CDD" id="cd01169">
    <property type="entry name" value="HMPP_kinase"/>
    <property type="match status" value="1"/>
</dbReference>
<evidence type="ECO:0000313" key="2">
    <source>
        <dbReference type="EMBL" id="VAW86473.1"/>
    </source>
</evidence>
<dbReference type="Gene3D" id="3.40.1190.20">
    <property type="match status" value="1"/>
</dbReference>
<dbReference type="GO" id="GO:0008972">
    <property type="term" value="F:phosphomethylpyrimidine kinase activity"/>
    <property type="evidence" value="ECO:0007669"/>
    <property type="project" value="UniProtKB-EC"/>
</dbReference>
<dbReference type="EMBL" id="UOFO01000094">
    <property type="protein sequence ID" value="VAW86473.1"/>
    <property type="molecule type" value="Genomic_DNA"/>
</dbReference>
<dbReference type="InterPro" id="IPR013749">
    <property type="entry name" value="PM/HMP-P_kinase-1"/>
</dbReference>
<proteinExistence type="predicted"/>
<accession>A0A3B0ZE56</accession>
<dbReference type="EC" id="2.7.4.7" evidence="2"/>
<sequence length="273" mass="29292">MISTFLSTPVVMTFAGNDATGGAGIQADIETLASMGCHAAPVITAITVQDTQSVKSYFPIEASTVIAQARTVLEDIPIAAFKIGMLGSVNNAEAIQMVIQDYPDIPVVLDPILVSGNGDPLSDNKIQDALSNLLIPLTTVLTPNSLEAKALATEADTLDACAQKLLDRGCEFVLVTGTHESTPNVNNSLFGNHRLLETFSWERLPFHYHGSGCTLASAIAGLLAQGLEPFTAIHEAQEYTWETLNYGYRIGMGQHIPNRLFWSTTEELGEQGK</sequence>
<reference evidence="2" key="1">
    <citation type="submission" date="2018-06" db="EMBL/GenBank/DDBJ databases">
        <authorList>
            <person name="Zhirakovskaya E."/>
        </authorList>
    </citation>
    <scope>NUCLEOTIDE SEQUENCE</scope>
</reference>
<keyword evidence="2" id="KW-0808">Transferase</keyword>
<gene>
    <name evidence="2" type="ORF">MNBD_GAMMA16-2283</name>
</gene>
<dbReference type="GO" id="GO:0005829">
    <property type="term" value="C:cytosol"/>
    <property type="evidence" value="ECO:0007669"/>
    <property type="project" value="TreeGrafter"/>
</dbReference>
<protein>
    <submittedName>
        <fullName evidence="2">Hydroxymethylpyrimidine phosphate kinase ThiD</fullName>
        <ecNumber evidence="2">2.7.4.7</ecNumber>
    </submittedName>
</protein>
<dbReference type="InterPro" id="IPR004399">
    <property type="entry name" value="HMP/HMP-P_kinase_dom"/>
</dbReference>
<feature type="domain" description="Pyridoxamine kinase/Phosphomethylpyrimidine kinase" evidence="1">
    <location>
        <begin position="18"/>
        <end position="254"/>
    </location>
</feature>
<evidence type="ECO:0000259" key="1">
    <source>
        <dbReference type="Pfam" id="PF08543"/>
    </source>
</evidence>
<dbReference type="GO" id="GO:0009228">
    <property type="term" value="P:thiamine biosynthetic process"/>
    <property type="evidence" value="ECO:0007669"/>
    <property type="project" value="InterPro"/>
</dbReference>
<dbReference type="Pfam" id="PF08543">
    <property type="entry name" value="Phos_pyr_kin"/>
    <property type="match status" value="1"/>
</dbReference>
<dbReference type="GO" id="GO:0008902">
    <property type="term" value="F:hydroxymethylpyrimidine kinase activity"/>
    <property type="evidence" value="ECO:0007669"/>
    <property type="project" value="TreeGrafter"/>
</dbReference>
<name>A0A3B0ZE56_9ZZZZ</name>
<dbReference type="InterPro" id="IPR029056">
    <property type="entry name" value="Ribokinase-like"/>
</dbReference>
<dbReference type="SUPFAM" id="SSF53613">
    <property type="entry name" value="Ribokinase-like"/>
    <property type="match status" value="1"/>
</dbReference>
<keyword evidence="2" id="KW-0418">Kinase</keyword>
<dbReference type="PANTHER" id="PTHR20858">
    <property type="entry name" value="PHOSPHOMETHYLPYRIMIDINE KINASE"/>
    <property type="match status" value="1"/>
</dbReference>
<dbReference type="PANTHER" id="PTHR20858:SF17">
    <property type="entry name" value="HYDROXYMETHYLPYRIMIDINE_PHOSPHOMETHYLPYRIMIDINE KINASE THI20-RELATED"/>
    <property type="match status" value="1"/>
</dbReference>
<organism evidence="2">
    <name type="scientific">hydrothermal vent metagenome</name>
    <dbReference type="NCBI Taxonomy" id="652676"/>
    <lineage>
        <taxon>unclassified sequences</taxon>
        <taxon>metagenomes</taxon>
        <taxon>ecological metagenomes</taxon>
    </lineage>
</organism>